<organism evidence="2 3">
    <name type="scientific">Diutina rugosa</name>
    <name type="common">Yeast</name>
    <name type="synonym">Candida rugosa</name>
    <dbReference type="NCBI Taxonomy" id="5481"/>
    <lineage>
        <taxon>Eukaryota</taxon>
        <taxon>Fungi</taxon>
        <taxon>Dikarya</taxon>
        <taxon>Ascomycota</taxon>
        <taxon>Saccharomycotina</taxon>
        <taxon>Pichiomycetes</taxon>
        <taxon>Debaryomycetaceae</taxon>
        <taxon>Diutina</taxon>
    </lineage>
</organism>
<dbReference type="Proteomes" id="UP000449547">
    <property type="component" value="Unassembled WGS sequence"/>
</dbReference>
<dbReference type="Pfam" id="PF03372">
    <property type="entry name" value="Exo_endo_phos"/>
    <property type="match status" value="1"/>
</dbReference>
<dbReference type="OrthoDB" id="7762009at2759"/>
<accession>A0A642UH35</accession>
<dbReference type="Gene3D" id="3.60.10.10">
    <property type="entry name" value="Endonuclease/exonuclease/phosphatase"/>
    <property type="match status" value="1"/>
</dbReference>
<dbReference type="EMBL" id="SWFT01000136">
    <property type="protein sequence ID" value="KAA8898800.1"/>
    <property type="molecule type" value="Genomic_DNA"/>
</dbReference>
<proteinExistence type="predicted"/>
<dbReference type="AlphaFoldDB" id="A0A642UH35"/>
<dbReference type="SUPFAM" id="SSF56219">
    <property type="entry name" value="DNase I-like"/>
    <property type="match status" value="1"/>
</dbReference>
<protein>
    <recommendedName>
        <fullName evidence="1">Endonuclease/exonuclease/phosphatase domain-containing protein</fullName>
    </recommendedName>
</protein>
<sequence>MARVASFNIQRSQNLNHLANLIFDSKFDFVLLQEFALPSSYNGQHRLEIFQPSRSSSSAIAWLRGTVDYDLSSVDGGPFREKWSIVSQNNLQFPTSTPMALTTFTSDMVIHHNDSGQYFWLISTYSPCESTPLHRGFHKCLHEAIRATYCDLRDRYNGISTILGGDFNYDPARTIANSRPHHVRYRTWAEFEDLAQELGLNDAFLQTAPAGTQGHTNGKTGHGSRLDRLYTSPSVTDKLLTFSIHAKFAGTHHGISIAIILDPESKLALGPGRYTLRPENLLNSFIDDWFSFMPPSTYAAATSLMRTVEIKTRQVRKSARKRVPSLITPPANRP</sequence>
<feature type="domain" description="Endonuclease/exonuclease/phosphatase" evidence="1">
    <location>
        <begin position="5"/>
        <end position="236"/>
    </location>
</feature>
<gene>
    <name evidence="2" type="ORF">DIURU_004526</name>
</gene>
<reference evidence="2 3" key="1">
    <citation type="submission" date="2019-07" db="EMBL/GenBank/DDBJ databases">
        <title>Genome assembly of two rare yeast pathogens: Diutina rugosa and Trichomonascus ciferrii.</title>
        <authorList>
            <person name="Mixao V."/>
            <person name="Saus E."/>
            <person name="Hansen A."/>
            <person name="Lass-Flor C."/>
            <person name="Gabaldon T."/>
        </authorList>
    </citation>
    <scope>NUCLEOTIDE SEQUENCE [LARGE SCALE GENOMIC DNA]</scope>
    <source>
        <strain evidence="2 3">CBS 613</strain>
    </source>
</reference>
<dbReference type="RefSeq" id="XP_034010680.1">
    <property type="nucleotide sequence ID" value="XM_034157409.1"/>
</dbReference>
<dbReference type="InterPro" id="IPR005135">
    <property type="entry name" value="Endo/exonuclease/phosphatase"/>
</dbReference>
<dbReference type="GeneID" id="54783177"/>
<name>A0A642UH35_DIURU</name>
<dbReference type="InterPro" id="IPR036691">
    <property type="entry name" value="Endo/exonu/phosph_ase_sf"/>
</dbReference>
<comment type="caution">
    <text evidence="2">The sequence shown here is derived from an EMBL/GenBank/DDBJ whole genome shotgun (WGS) entry which is preliminary data.</text>
</comment>
<dbReference type="VEuPathDB" id="FungiDB:DIURU_004526"/>
<evidence type="ECO:0000259" key="1">
    <source>
        <dbReference type="Pfam" id="PF03372"/>
    </source>
</evidence>
<evidence type="ECO:0000313" key="3">
    <source>
        <dbReference type="Proteomes" id="UP000449547"/>
    </source>
</evidence>
<keyword evidence="3" id="KW-1185">Reference proteome</keyword>
<dbReference type="GO" id="GO:0003824">
    <property type="term" value="F:catalytic activity"/>
    <property type="evidence" value="ECO:0007669"/>
    <property type="project" value="InterPro"/>
</dbReference>
<evidence type="ECO:0000313" key="2">
    <source>
        <dbReference type="EMBL" id="KAA8898800.1"/>
    </source>
</evidence>